<organism evidence="1 2">
    <name type="scientific">Solanum verrucosum</name>
    <dbReference type="NCBI Taxonomy" id="315347"/>
    <lineage>
        <taxon>Eukaryota</taxon>
        <taxon>Viridiplantae</taxon>
        <taxon>Streptophyta</taxon>
        <taxon>Embryophyta</taxon>
        <taxon>Tracheophyta</taxon>
        <taxon>Spermatophyta</taxon>
        <taxon>Magnoliopsida</taxon>
        <taxon>eudicotyledons</taxon>
        <taxon>Gunneridae</taxon>
        <taxon>Pentapetalae</taxon>
        <taxon>asterids</taxon>
        <taxon>lamiids</taxon>
        <taxon>Solanales</taxon>
        <taxon>Solanaceae</taxon>
        <taxon>Solanoideae</taxon>
        <taxon>Solaneae</taxon>
        <taxon>Solanum</taxon>
    </lineage>
</organism>
<dbReference type="AlphaFoldDB" id="A0AAF0ZFL3"/>
<proteinExistence type="predicted"/>
<accession>A0AAF0ZFL3</accession>
<name>A0AAF0ZFL3_SOLVR</name>
<dbReference type="Proteomes" id="UP001234989">
    <property type="component" value="Chromosome 7"/>
</dbReference>
<evidence type="ECO:0000313" key="1">
    <source>
        <dbReference type="EMBL" id="WMV37698.1"/>
    </source>
</evidence>
<evidence type="ECO:0000313" key="2">
    <source>
        <dbReference type="Proteomes" id="UP001234989"/>
    </source>
</evidence>
<dbReference type="EMBL" id="CP133618">
    <property type="protein sequence ID" value="WMV37698.1"/>
    <property type="molecule type" value="Genomic_DNA"/>
</dbReference>
<protein>
    <submittedName>
        <fullName evidence="1">Uncharacterized protein</fullName>
    </submittedName>
</protein>
<gene>
    <name evidence="1" type="ORF">MTR67_031083</name>
</gene>
<sequence>MTARLIIIQVKPMWLQMP</sequence>
<keyword evidence="2" id="KW-1185">Reference proteome</keyword>
<reference evidence="1" key="1">
    <citation type="submission" date="2023-08" db="EMBL/GenBank/DDBJ databases">
        <title>A de novo genome assembly of Solanum verrucosum Schlechtendal, a Mexican diploid species geographically isolated from the other diploid A-genome species in potato relatives.</title>
        <authorList>
            <person name="Hosaka K."/>
        </authorList>
    </citation>
    <scope>NUCLEOTIDE SEQUENCE</scope>
    <source>
        <tissue evidence="1">Young leaves</tissue>
    </source>
</reference>